<dbReference type="Pfam" id="PF08240">
    <property type="entry name" value="ADH_N"/>
    <property type="match status" value="1"/>
</dbReference>
<evidence type="ECO:0000256" key="1">
    <source>
        <dbReference type="ARBA" id="ARBA00022857"/>
    </source>
</evidence>
<evidence type="ECO:0000313" key="3">
    <source>
        <dbReference type="EMBL" id="MDS1271420.1"/>
    </source>
</evidence>
<dbReference type="Pfam" id="PF13602">
    <property type="entry name" value="ADH_zinc_N_2"/>
    <property type="match status" value="1"/>
</dbReference>
<dbReference type="SUPFAM" id="SSF51735">
    <property type="entry name" value="NAD(P)-binding Rossmann-fold domains"/>
    <property type="match status" value="1"/>
</dbReference>
<dbReference type="SMART" id="SM00829">
    <property type="entry name" value="PKS_ER"/>
    <property type="match status" value="1"/>
</dbReference>
<accession>A0ABU2H7Z2</accession>
<keyword evidence="1" id="KW-0521">NADP</keyword>
<dbReference type="GO" id="GO:0016491">
    <property type="term" value="F:oxidoreductase activity"/>
    <property type="evidence" value="ECO:0007669"/>
    <property type="project" value="UniProtKB-KW"/>
</dbReference>
<dbReference type="EC" id="1.-.-.-" evidence="3"/>
<dbReference type="InterPro" id="IPR051603">
    <property type="entry name" value="Zinc-ADH_QOR/CCCR"/>
</dbReference>
<dbReference type="Proteomes" id="UP001250214">
    <property type="component" value="Unassembled WGS sequence"/>
</dbReference>
<dbReference type="InterPro" id="IPR020843">
    <property type="entry name" value="ER"/>
</dbReference>
<feature type="domain" description="Enoyl reductase (ER)" evidence="2">
    <location>
        <begin position="13"/>
        <end position="306"/>
    </location>
</feature>
<organism evidence="3 4">
    <name type="scientific">Lipingzhangella rawalii</name>
    <dbReference type="NCBI Taxonomy" id="2055835"/>
    <lineage>
        <taxon>Bacteria</taxon>
        <taxon>Bacillati</taxon>
        <taxon>Actinomycetota</taxon>
        <taxon>Actinomycetes</taxon>
        <taxon>Streptosporangiales</taxon>
        <taxon>Nocardiopsidaceae</taxon>
        <taxon>Lipingzhangella</taxon>
    </lineage>
</organism>
<keyword evidence="4" id="KW-1185">Reference proteome</keyword>
<dbReference type="Gene3D" id="3.90.180.10">
    <property type="entry name" value="Medium-chain alcohol dehydrogenases, catalytic domain"/>
    <property type="match status" value="1"/>
</dbReference>
<keyword evidence="3" id="KW-0560">Oxidoreductase</keyword>
<gene>
    <name evidence="3" type="ORF">RIF23_14055</name>
</gene>
<proteinExistence type="predicted"/>
<name>A0ABU2H7Z2_9ACTN</name>
<dbReference type="CDD" id="cd05289">
    <property type="entry name" value="MDR_like_2"/>
    <property type="match status" value="1"/>
</dbReference>
<sequence>METTRAIRYERFGGPEVLTHTSIPTPEPGPEQVRVAVRFAGVNPIDAKIRRGMFAREEQPSQPRGTGMDAAGVVDAVGEEVTGLHVGQAVFGQVATGAAATHALAAAHRLVVKPEWLSFEQAAALPVPLTTAVRVLDELAVGAGETLLVHAAAGAVGIVTAQLARAHGATVVGTASPGNHDFLRELGVIPVSYGDGWEERVRSVLSDSGGVDAVLDASGRGVVAGSVTLTGDPHRVVSIADDAAPEYGARFSSSGGPSLAEAVDRCAPLLRDGRVWLPIAATFPLAETADAYARSEAGHVRGKLLIHAG</sequence>
<dbReference type="RefSeq" id="WP_310912981.1">
    <property type="nucleotide sequence ID" value="NZ_JAVLVT010000006.1"/>
</dbReference>
<dbReference type="Gene3D" id="3.40.50.720">
    <property type="entry name" value="NAD(P)-binding Rossmann-like Domain"/>
    <property type="match status" value="1"/>
</dbReference>
<evidence type="ECO:0000313" key="4">
    <source>
        <dbReference type="Proteomes" id="UP001250214"/>
    </source>
</evidence>
<dbReference type="InterPro" id="IPR013154">
    <property type="entry name" value="ADH-like_N"/>
</dbReference>
<reference evidence="4" key="1">
    <citation type="submission" date="2023-07" db="EMBL/GenBank/DDBJ databases">
        <title>Novel species in the genus Lipingzhangella isolated from Sambhar Salt Lake.</title>
        <authorList>
            <person name="Jiya N."/>
            <person name="Kajale S."/>
            <person name="Sharma A."/>
        </authorList>
    </citation>
    <scope>NUCLEOTIDE SEQUENCE [LARGE SCALE GENOMIC DNA]</scope>
    <source>
        <strain evidence="4">LS1_29</strain>
    </source>
</reference>
<dbReference type="PANTHER" id="PTHR44154:SF1">
    <property type="entry name" value="QUINONE OXIDOREDUCTASE"/>
    <property type="match status" value="1"/>
</dbReference>
<dbReference type="InterPro" id="IPR011032">
    <property type="entry name" value="GroES-like_sf"/>
</dbReference>
<comment type="caution">
    <text evidence="3">The sequence shown here is derived from an EMBL/GenBank/DDBJ whole genome shotgun (WGS) entry which is preliminary data.</text>
</comment>
<dbReference type="InterPro" id="IPR036291">
    <property type="entry name" value="NAD(P)-bd_dom_sf"/>
</dbReference>
<protein>
    <submittedName>
        <fullName evidence="3">NADP-dependent oxidoreductase</fullName>
        <ecNumber evidence="3">1.-.-.-</ecNumber>
    </submittedName>
</protein>
<dbReference type="PANTHER" id="PTHR44154">
    <property type="entry name" value="QUINONE OXIDOREDUCTASE"/>
    <property type="match status" value="1"/>
</dbReference>
<dbReference type="EMBL" id="JAVLVT010000006">
    <property type="protein sequence ID" value="MDS1271420.1"/>
    <property type="molecule type" value="Genomic_DNA"/>
</dbReference>
<evidence type="ECO:0000259" key="2">
    <source>
        <dbReference type="SMART" id="SM00829"/>
    </source>
</evidence>
<dbReference type="SUPFAM" id="SSF50129">
    <property type="entry name" value="GroES-like"/>
    <property type="match status" value="1"/>
</dbReference>